<dbReference type="RefSeq" id="WP_051692198.1">
    <property type="nucleotide sequence ID" value="NZ_AUND01000006.1"/>
</dbReference>
<dbReference type="Pfam" id="PF08402">
    <property type="entry name" value="TOBE_2"/>
    <property type="match status" value="1"/>
</dbReference>
<evidence type="ECO:0000256" key="1">
    <source>
        <dbReference type="ARBA" id="ARBA00022448"/>
    </source>
</evidence>
<gene>
    <name evidence="5" type="ORF">TP2_16875</name>
</gene>
<dbReference type="InterPro" id="IPR008995">
    <property type="entry name" value="Mo/tungstate-bd_C_term_dom"/>
</dbReference>
<dbReference type="EMBL" id="AUND01000006">
    <property type="protein sequence ID" value="KEO54921.1"/>
    <property type="molecule type" value="Genomic_DNA"/>
</dbReference>
<evidence type="ECO:0000313" key="5">
    <source>
        <dbReference type="EMBL" id="KEO54921.1"/>
    </source>
</evidence>
<dbReference type="SUPFAM" id="SSF50331">
    <property type="entry name" value="MOP-like"/>
    <property type="match status" value="1"/>
</dbReference>
<dbReference type="GO" id="GO:0022857">
    <property type="term" value="F:transmembrane transporter activity"/>
    <property type="evidence" value="ECO:0007669"/>
    <property type="project" value="InterPro"/>
</dbReference>
<dbReference type="InterPro" id="IPR013611">
    <property type="entry name" value="Transp-assoc_OB_typ2"/>
</dbReference>
<dbReference type="eggNOG" id="COG3842">
    <property type="taxonomic scope" value="Bacteria"/>
</dbReference>
<dbReference type="Pfam" id="PF00005">
    <property type="entry name" value="ABC_tran"/>
    <property type="match status" value="1"/>
</dbReference>
<dbReference type="GO" id="GO:0015697">
    <property type="term" value="P:quaternary ammonium group transport"/>
    <property type="evidence" value="ECO:0007669"/>
    <property type="project" value="UniProtKB-ARBA"/>
</dbReference>
<dbReference type="PROSITE" id="PS50893">
    <property type="entry name" value="ABC_TRANSPORTER_2"/>
    <property type="match status" value="1"/>
</dbReference>
<proteinExistence type="predicted"/>
<evidence type="ECO:0000256" key="3">
    <source>
        <dbReference type="ARBA" id="ARBA00022840"/>
    </source>
</evidence>
<dbReference type="Proteomes" id="UP000027432">
    <property type="component" value="Unassembled WGS sequence"/>
</dbReference>
<sequence length="362" mass="39019">MVSPIIKATGIEKYYGTYRALSDISLEVANGEFLALVGPSGCGKTSLLKILAGFEDLSAGSLVIDGKDMAGIPASARPTRMVFQKLALFPHKTVAQNIGFPLHLAKRPKPEIDTAVRRMLELMHLKESYLNRYPHELSGGEQQRVALARSMVSQPPVLLLDEPMSALDAKLKKSLQAELKHLHRHVGTSFVHVTHDLEEAMMLADRICVMRAGRIVQLGAPSEIYYRPADAFVAGFIGDTNLLPAKITRAGDGFRFACEILDCAEPLLSADQVAPGVAAGSEAALMIRPEMLRLLAQGENAECTIVGTVNEYFIRGASIQYRIAAAGTEIVMDIPGTSTLPAKQGDAVRLGLALGDLFAVET</sequence>
<comment type="caution">
    <text evidence="5">The sequence shown here is derived from an EMBL/GenBank/DDBJ whole genome shotgun (WGS) entry which is preliminary data.</text>
</comment>
<dbReference type="AlphaFoldDB" id="A0A074JBA0"/>
<dbReference type="Gene3D" id="2.40.50.100">
    <property type="match status" value="1"/>
</dbReference>
<keyword evidence="1" id="KW-0813">Transport</keyword>
<evidence type="ECO:0000313" key="6">
    <source>
        <dbReference type="Proteomes" id="UP000027432"/>
    </source>
</evidence>
<dbReference type="Gene3D" id="3.40.50.300">
    <property type="entry name" value="P-loop containing nucleotide triphosphate hydrolases"/>
    <property type="match status" value="1"/>
</dbReference>
<dbReference type="InterPro" id="IPR027417">
    <property type="entry name" value="P-loop_NTPase"/>
</dbReference>
<dbReference type="GO" id="GO:0005524">
    <property type="term" value="F:ATP binding"/>
    <property type="evidence" value="ECO:0007669"/>
    <property type="project" value="UniProtKB-KW"/>
</dbReference>
<organism evidence="5 6">
    <name type="scientific">Thioclava pacifica DSM 10166</name>
    <dbReference type="NCBI Taxonomy" id="1353537"/>
    <lineage>
        <taxon>Bacteria</taxon>
        <taxon>Pseudomonadati</taxon>
        <taxon>Pseudomonadota</taxon>
        <taxon>Alphaproteobacteria</taxon>
        <taxon>Rhodobacterales</taxon>
        <taxon>Paracoccaceae</taxon>
        <taxon>Thioclava</taxon>
    </lineage>
</organism>
<keyword evidence="6" id="KW-1185">Reference proteome</keyword>
<dbReference type="InterPro" id="IPR017871">
    <property type="entry name" value="ABC_transporter-like_CS"/>
</dbReference>
<dbReference type="GO" id="GO:0016887">
    <property type="term" value="F:ATP hydrolysis activity"/>
    <property type="evidence" value="ECO:0007669"/>
    <property type="project" value="InterPro"/>
</dbReference>
<dbReference type="PANTHER" id="PTHR42781">
    <property type="entry name" value="SPERMIDINE/PUTRESCINE IMPORT ATP-BINDING PROTEIN POTA"/>
    <property type="match status" value="1"/>
</dbReference>
<feature type="domain" description="ABC transporter" evidence="4">
    <location>
        <begin position="6"/>
        <end position="237"/>
    </location>
</feature>
<keyword evidence="3" id="KW-0067">ATP-binding</keyword>
<dbReference type="PROSITE" id="PS00211">
    <property type="entry name" value="ABC_TRANSPORTER_1"/>
    <property type="match status" value="1"/>
</dbReference>
<dbReference type="PANTHER" id="PTHR42781:SF4">
    <property type="entry name" value="SPERMIDINE_PUTRESCINE IMPORT ATP-BINDING PROTEIN POTA"/>
    <property type="match status" value="1"/>
</dbReference>
<reference evidence="5 6" key="1">
    <citation type="submission" date="2013-07" db="EMBL/GenBank/DDBJ databases">
        <title>Thioclava pacifica DSM 10166 Genome Sequencing.</title>
        <authorList>
            <person name="Lai Q."/>
            <person name="Shao Z."/>
        </authorList>
    </citation>
    <scope>NUCLEOTIDE SEQUENCE [LARGE SCALE GENOMIC DNA]</scope>
    <source>
        <strain evidence="5 6">DSM 10166</strain>
    </source>
</reference>
<keyword evidence="2" id="KW-0547">Nucleotide-binding</keyword>
<name>A0A074JBA0_9RHOB</name>
<dbReference type="InterPro" id="IPR050093">
    <property type="entry name" value="ABC_SmlMolc_Importer"/>
</dbReference>
<dbReference type="SMART" id="SM00382">
    <property type="entry name" value="AAA"/>
    <property type="match status" value="1"/>
</dbReference>
<dbReference type="InterPro" id="IPR003439">
    <property type="entry name" value="ABC_transporter-like_ATP-bd"/>
</dbReference>
<accession>A0A074JBA0</accession>
<evidence type="ECO:0000259" key="4">
    <source>
        <dbReference type="PROSITE" id="PS50893"/>
    </source>
</evidence>
<evidence type="ECO:0000256" key="2">
    <source>
        <dbReference type="ARBA" id="ARBA00022741"/>
    </source>
</evidence>
<dbReference type="InterPro" id="IPR003593">
    <property type="entry name" value="AAA+_ATPase"/>
</dbReference>
<dbReference type="STRING" id="1353537.TP2_16875"/>
<protein>
    <recommendedName>
        <fullName evidence="4">ABC transporter domain-containing protein</fullName>
    </recommendedName>
</protein>
<dbReference type="FunFam" id="3.40.50.300:FF:000425">
    <property type="entry name" value="Probable ABC transporter, ATP-binding subunit"/>
    <property type="match status" value="1"/>
</dbReference>
<dbReference type="SUPFAM" id="SSF52540">
    <property type="entry name" value="P-loop containing nucleoside triphosphate hydrolases"/>
    <property type="match status" value="1"/>
</dbReference>
<dbReference type="GO" id="GO:0043190">
    <property type="term" value="C:ATP-binding cassette (ABC) transporter complex"/>
    <property type="evidence" value="ECO:0007669"/>
    <property type="project" value="InterPro"/>
</dbReference>